<reference evidence="1" key="2">
    <citation type="submission" date="2021-04" db="EMBL/GenBank/DDBJ databases">
        <authorList>
            <person name="Gilroy R."/>
        </authorList>
    </citation>
    <scope>NUCLEOTIDE SEQUENCE</scope>
    <source>
        <strain evidence="1">ChiHecec2B26-446</strain>
    </source>
</reference>
<dbReference type="PROSITE" id="PS51343">
    <property type="entry name" value="PII_GLNB_DOM"/>
    <property type="match status" value="1"/>
</dbReference>
<organism evidence="1 2">
    <name type="scientific">Candidatus Desulfovibrio intestinipullorum</name>
    <dbReference type="NCBI Taxonomy" id="2838536"/>
    <lineage>
        <taxon>Bacteria</taxon>
        <taxon>Pseudomonadati</taxon>
        <taxon>Thermodesulfobacteriota</taxon>
        <taxon>Desulfovibrionia</taxon>
        <taxon>Desulfovibrionales</taxon>
        <taxon>Desulfovibrionaceae</taxon>
        <taxon>Desulfovibrio</taxon>
    </lineage>
</organism>
<dbReference type="Proteomes" id="UP000886752">
    <property type="component" value="Unassembled WGS sequence"/>
</dbReference>
<accession>A0A9D1PUT1</accession>
<evidence type="ECO:0000313" key="1">
    <source>
        <dbReference type="EMBL" id="HIV99979.1"/>
    </source>
</evidence>
<dbReference type="Gene3D" id="3.30.70.120">
    <property type="match status" value="2"/>
</dbReference>
<sequence length="218" mass="23082">MTEGCKLLVSIVDRNQGDKLVSIGKEAGATGGTVLLGRGTARNDLLQLLGLGDSSKDLVLTLASPDTADRITHALQSSPWVQKKVKGILFSIDVRALHRASVLTLADRDNSMSTTQQSHELITVIVNAGYAEDIISVARKAGATGGTVLHGRGTAREEDSTFLGITIVPEKDILLILAPADNSRQILEAIRNTQCLREPGMGIAFCVGVEKFVPLGKG</sequence>
<evidence type="ECO:0000313" key="2">
    <source>
        <dbReference type="Proteomes" id="UP000886752"/>
    </source>
</evidence>
<dbReference type="InterPro" id="IPR015867">
    <property type="entry name" value="N-reg_PII/ATP_PRibTrfase_C"/>
</dbReference>
<dbReference type="SUPFAM" id="SSF54913">
    <property type="entry name" value="GlnB-like"/>
    <property type="match status" value="2"/>
</dbReference>
<gene>
    <name evidence="1" type="ORF">H9894_02155</name>
</gene>
<dbReference type="EMBL" id="DXHV01000026">
    <property type="protein sequence ID" value="HIV99979.1"/>
    <property type="molecule type" value="Genomic_DNA"/>
</dbReference>
<proteinExistence type="predicted"/>
<comment type="caution">
    <text evidence="1">The sequence shown here is derived from an EMBL/GenBank/DDBJ whole genome shotgun (WGS) entry which is preliminary data.</text>
</comment>
<dbReference type="InterPro" id="IPR011322">
    <property type="entry name" value="N-reg_PII-like_a/b"/>
</dbReference>
<dbReference type="GO" id="GO:0006808">
    <property type="term" value="P:regulation of nitrogen utilization"/>
    <property type="evidence" value="ECO:0007669"/>
    <property type="project" value="InterPro"/>
</dbReference>
<dbReference type="GO" id="GO:0030234">
    <property type="term" value="F:enzyme regulator activity"/>
    <property type="evidence" value="ECO:0007669"/>
    <property type="project" value="InterPro"/>
</dbReference>
<protein>
    <submittedName>
        <fullName evidence="1">P-II family nitrogen regulator</fullName>
    </submittedName>
</protein>
<name>A0A9D1PUT1_9BACT</name>
<dbReference type="SMART" id="SM00938">
    <property type="entry name" value="P-II"/>
    <property type="match status" value="1"/>
</dbReference>
<dbReference type="InterPro" id="IPR002187">
    <property type="entry name" value="N-reg_PII"/>
</dbReference>
<reference evidence="1" key="1">
    <citation type="journal article" date="2021" name="PeerJ">
        <title>Extensive microbial diversity within the chicken gut microbiome revealed by metagenomics and culture.</title>
        <authorList>
            <person name="Gilroy R."/>
            <person name="Ravi A."/>
            <person name="Getino M."/>
            <person name="Pursley I."/>
            <person name="Horton D.L."/>
            <person name="Alikhan N.F."/>
            <person name="Baker D."/>
            <person name="Gharbi K."/>
            <person name="Hall N."/>
            <person name="Watson M."/>
            <person name="Adriaenssens E.M."/>
            <person name="Foster-Nyarko E."/>
            <person name="Jarju S."/>
            <person name="Secka A."/>
            <person name="Antonio M."/>
            <person name="Oren A."/>
            <person name="Chaudhuri R.R."/>
            <person name="La Ragione R."/>
            <person name="Hildebrand F."/>
            <person name="Pallen M.J."/>
        </authorList>
    </citation>
    <scope>NUCLEOTIDE SEQUENCE</scope>
    <source>
        <strain evidence="1">ChiHecec2B26-446</strain>
    </source>
</reference>
<dbReference type="AlphaFoldDB" id="A0A9D1PUT1"/>